<gene>
    <name evidence="1" type="ORF">OGAPHI_006938</name>
</gene>
<evidence type="ECO:0000313" key="1">
    <source>
        <dbReference type="EMBL" id="KAH3660352.1"/>
    </source>
</evidence>
<dbReference type="AlphaFoldDB" id="A0A9P8NVU5"/>
<dbReference type="GeneID" id="70238902"/>
<reference evidence="1" key="2">
    <citation type="submission" date="2021-01" db="EMBL/GenBank/DDBJ databases">
        <authorList>
            <person name="Schikora-Tamarit M.A."/>
        </authorList>
    </citation>
    <scope>NUCLEOTIDE SEQUENCE</scope>
    <source>
        <strain evidence="1">CBS6075</strain>
    </source>
</reference>
<sequence>MCSSENILQDLGVVPDSALGQQHVHKWLINRPDRAVVIHKLLELLECRIRVVWIFGKENRQERVVQRRRHRRVRSALCFVVFPSGEPDLLGFLKILRDFPCVCKIFLDKVQLQRSQVRHALVDSVFEEDISCSDVLTEANERQVCHGHIAFHVDWWLNTFGDESGVNVRAQLLENTQSILSVSLEKTNSDHSNLQLVMKFLMVTFTRLDFFIHVPNFLEIKVPAFD</sequence>
<dbReference type="EMBL" id="JAEUBE010000504">
    <property type="protein sequence ID" value="KAH3660352.1"/>
    <property type="molecule type" value="Genomic_DNA"/>
</dbReference>
<name>A0A9P8NVU5_9ASCO</name>
<dbReference type="RefSeq" id="XP_046058055.1">
    <property type="nucleotide sequence ID" value="XM_046208278.1"/>
</dbReference>
<reference evidence="1" key="1">
    <citation type="journal article" date="2021" name="Open Biol.">
        <title>Shared evolutionary footprints suggest mitochondrial oxidative damage underlies multiple complex I losses in fungi.</title>
        <authorList>
            <person name="Schikora-Tamarit M.A."/>
            <person name="Marcet-Houben M."/>
            <person name="Nosek J."/>
            <person name="Gabaldon T."/>
        </authorList>
    </citation>
    <scope>NUCLEOTIDE SEQUENCE</scope>
    <source>
        <strain evidence="1">CBS6075</strain>
    </source>
</reference>
<proteinExistence type="predicted"/>
<keyword evidence="2" id="KW-1185">Reference proteome</keyword>
<comment type="caution">
    <text evidence="1">The sequence shown here is derived from an EMBL/GenBank/DDBJ whole genome shotgun (WGS) entry which is preliminary data.</text>
</comment>
<organism evidence="1 2">
    <name type="scientific">Ogataea philodendri</name>
    <dbReference type="NCBI Taxonomy" id="1378263"/>
    <lineage>
        <taxon>Eukaryota</taxon>
        <taxon>Fungi</taxon>
        <taxon>Dikarya</taxon>
        <taxon>Ascomycota</taxon>
        <taxon>Saccharomycotina</taxon>
        <taxon>Pichiomycetes</taxon>
        <taxon>Pichiales</taxon>
        <taxon>Pichiaceae</taxon>
        <taxon>Ogataea</taxon>
    </lineage>
</organism>
<accession>A0A9P8NVU5</accession>
<evidence type="ECO:0000313" key="2">
    <source>
        <dbReference type="Proteomes" id="UP000769157"/>
    </source>
</evidence>
<dbReference type="Proteomes" id="UP000769157">
    <property type="component" value="Unassembled WGS sequence"/>
</dbReference>
<protein>
    <submittedName>
        <fullName evidence="1">Uncharacterized protein</fullName>
    </submittedName>
</protein>